<dbReference type="GO" id="GO:0016757">
    <property type="term" value="F:glycosyltransferase activity"/>
    <property type="evidence" value="ECO:0007669"/>
    <property type="project" value="InterPro"/>
</dbReference>
<name>A0A397J751_9GLOM</name>
<dbReference type="PANTHER" id="PTHR11183">
    <property type="entry name" value="GLYCOGENIN SUBFAMILY MEMBER"/>
    <property type="match status" value="1"/>
</dbReference>
<dbReference type="OrthoDB" id="2014201at2759"/>
<dbReference type="Gene3D" id="3.90.550.10">
    <property type="entry name" value="Spore Coat Polysaccharide Biosynthesis Protein SpsA, Chain A"/>
    <property type="match status" value="1"/>
</dbReference>
<dbReference type="SUPFAM" id="SSF53448">
    <property type="entry name" value="Nucleotide-diphospho-sugar transferases"/>
    <property type="match status" value="1"/>
</dbReference>
<comment type="caution">
    <text evidence="1">The sequence shown here is derived from an EMBL/GenBank/DDBJ whole genome shotgun (WGS) entry which is preliminary data.</text>
</comment>
<proteinExistence type="predicted"/>
<protein>
    <recommendedName>
        <fullName evidence="3">Glycosyltransferase family 8 protein</fullName>
    </recommendedName>
</protein>
<accession>A0A397J751</accession>
<evidence type="ECO:0000313" key="1">
    <source>
        <dbReference type="EMBL" id="RHZ83911.1"/>
    </source>
</evidence>
<dbReference type="InterPro" id="IPR050587">
    <property type="entry name" value="GNT1/Glycosyltrans_8"/>
</dbReference>
<dbReference type="InterPro" id="IPR002495">
    <property type="entry name" value="Glyco_trans_8"/>
</dbReference>
<organism evidence="1 2">
    <name type="scientific">Diversispora epigaea</name>
    <dbReference type="NCBI Taxonomy" id="1348612"/>
    <lineage>
        <taxon>Eukaryota</taxon>
        <taxon>Fungi</taxon>
        <taxon>Fungi incertae sedis</taxon>
        <taxon>Mucoromycota</taxon>
        <taxon>Glomeromycotina</taxon>
        <taxon>Glomeromycetes</taxon>
        <taxon>Diversisporales</taxon>
        <taxon>Diversisporaceae</taxon>
        <taxon>Diversispora</taxon>
    </lineage>
</organism>
<dbReference type="AlphaFoldDB" id="A0A397J751"/>
<gene>
    <name evidence="1" type="ORF">Glove_86g213</name>
</gene>
<reference evidence="1 2" key="1">
    <citation type="submission" date="2018-08" db="EMBL/GenBank/DDBJ databases">
        <title>Genome and evolution of the arbuscular mycorrhizal fungus Diversispora epigaea (formerly Glomus versiforme) and its bacterial endosymbionts.</title>
        <authorList>
            <person name="Sun X."/>
            <person name="Fei Z."/>
            <person name="Harrison M."/>
        </authorList>
    </citation>
    <scope>NUCLEOTIDE SEQUENCE [LARGE SCALE GENOMIC DNA]</scope>
    <source>
        <strain evidence="1 2">IT104</strain>
    </source>
</reference>
<evidence type="ECO:0008006" key="3">
    <source>
        <dbReference type="Google" id="ProtNLM"/>
    </source>
</evidence>
<evidence type="ECO:0000313" key="2">
    <source>
        <dbReference type="Proteomes" id="UP000266861"/>
    </source>
</evidence>
<dbReference type="CDD" id="cd02537">
    <property type="entry name" value="GT8_Glycogenin"/>
    <property type="match status" value="1"/>
</dbReference>
<keyword evidence="2" id="KW-1185">Reference proteome</keyword>
<dbReference type="InterPro" id="IPR029044">
    <property type="entry name" value="Nucleotide-diphossugar_trans"/>
</dbReference>
<dbReference type="Pfam" id="PF01501">
    <property type="entry name" value="Glyco_transf_8"/>
    <property type="match status" value="1"/>
</dbReference>
<dbReference type="EMBL" id="PQFF01000082">
    <property type="protein sequence ID" value="RHZ83911.1"/>
    <property type="molecule type" value="Genomic_DNA"/>
</dbReference>
<dbReference type="STRING" id="1348612.A0A397J751"/>
<dbReference type="Proteomes" id="UP000266861">
    <property type="component" value="Unassembled WGS sequence"/>
</dbReference>
<sequence>MASSSKKTWVTLLTTKSYLKGVQCLVKSLTRVNSVYPLVVLVPNIQNTDLTKDDLELLNNMNNVNTLEIEIINPMNNQEHQEHKYIWDYYKYTWTKIRVWELIEYEKAIFLDADMLLLKNIDELMNFSLIEGMVAATHACTCNPRKNPSYPAHWIPENCAYTKGPIAPESADMPPKTSPLSYFNSGLLVLIPSSKTFNKIYNHLINHPNKEKLYFPDQDLLNEVFENNWKPLPYTYNALKTLRSCHAPMWQDRSIRNVHYIMSDKPWKLNIEKERMKPKENRDEIFILNNWWWKVFNNENFTDDDFVI</sequence>